<dbReference type="SMART" id="SM00184">
    <property type="entry name" value="RING"/>
    <property type="match status" value="1"/>
</dbReference>
<dbReference type="GeneID" id="18881724"/>
<accession>R7S1Z7</accession>
<gene>
    <name evidence="9" type="ORF">PUNSTDRAFT_146855</name>
</gene>
<dbReference type="Pfam" id="PF13923">
    <property type="entry name" value="zf-C3HC4_2"/>
    <property type="match status" value="1"/>
</dbReference>
<keyword evidence="10" id="KW-1185">Reference proteome</keyword>
<keyword evidence="7" id="KW-0812">Transmembrane</keyword>
<dbReference type="PROSITE" id="PS00518">
    <property type="entry name" value="ZF_RING_1"/>
    <property type="match status" value="1"/>
</dbReference>
<dbReference type="AlphaFoldDB" id="R7S1Z7"/>
<keyword evidence="7" id="KW-1133">Transmembrane helix</keyword>
<evidence type="ECO:0000256" key="7">
    <source>
        <dbReference type="SAM" id="Phobius"/>
    </source>
</evidence>
<dbReference type="OrthoDB" id="6105938at2759"/>
<dbReference type="HOGENOM" id="CLU_1094753_0_0_1"/>
<keyword evidence="5" id="KW-0175">Coiled coil</keyword>
<evidence type="ECO:0000313" key="10">
    <source>
        <dbReference type="Proteomes" id="UP000054196"/>
    </source>
</evidence>
<feature type="coiled-coil region" evidence="5">
    <location>
        <begin position="67"/>
        <end position="94"/>
    </location>
</feature>
<evidence type="ECO:0000256" key="5">
    <source>
        <dbReference type="SAM" id="Coils"/>
    </source>
</evidence>
<dbReference type="RefSeq" id="XP_007388947.1">
    <property type="nucleotide sequence ID" value="XM_007388885.1"/>
</dbReference>
<evidence type="ECO:0000256" key="2">
    <source>
        <dbReference type="ARBA" id="ARBA00022771"/>
    </source>
</evidence>
<keyword evidence="2 4" id="KW-0863">Zinc-finger</keyword>
<dbReference type="PROSITE" id="PS50089">
    <property type="entry name" value="ZF_RING_2"/>
    <property type="match status" value="1"/>
</dbReference>
<keyword evidence="7" id="KW-0472">Membrane</keyword>
<proteinExistence type="predicted"/>
<feature type="domain" description="RING-type" evidence="8">
    <location>
        <begin position="155"/>
        <end position="216"/>
    </location>
</feature>
<evidence type="ECO:0000259" key="8">
    <source>
        <dbReference type="PROSITE" id="PS50089"/>
    </source>
</evidence>
<dbReference type="SUPFAM" id="SSF57850">
    <property type="entry name" value="RING/U-box"/>
    <property type="match status" value="1"/>
</dbReference>
<dbReference type="EMBL" id="JH687558">
    <property type="protein sequence ID" value="EIN03889.1"/>
    <property type="molecule type" value="Genomic_DNA"/>
</dbReference>
<reference evidence="10" key="1">
    <citation type="journal article" date="2012" name="Science">
        <title>The Paleozoic origin of enzymatic lignin decomposition reconstructed from 31 fungal genomes.</title>
        <authorList>
            <person name="Floudas D."/>
            <person name="Binder M."/>
            <person name="Riley R."/>
            <person name="Barry K."/>
            <person name="Blanchette R.A."/>
            <person name="Henrissat B."/>
            <person name="Martinez A.T."/>
            <person name="Otillar R."/>
            <person name="Spatafora J.W."/>
            <person name="Yadav J.S."/>
            <person name="Aerts A."/>
            <person name="Benoit I."/>
            <person name="Boyd A."/>
            <person name="Carlson A."/>
            <person name="Copeland A."/>
            <person name="Coutinho P.M."/>
            <person name="de Vries R.P."/>
            <person name="Ferreira P."/>
            <person name="Findley K."/>
            <person name="Foster B."/>
            <person name="Gaskell J."/>
            <person name="Glotzer D."/>
            <person name="Gorecki P."/>
            <person name="Heitman J."/>
            <person name="Hesse C."/>
            <person name="Hori C."/>
            <person name="Igarashi K."/>
            <person name="Jurgens J.A."/>
            <person name="Kallen N."/>
            <person name="Kersten P."/>
            <person name="Kohler A."/>
            <person name="Kuees U."/>
            <person name="Kumar T.K.A."/>
            <person name="Kuo A."/>
            <person name="LaButti K."/>
            <person name="Larrondo L.F."/>
            <person name="Lindquist E."/>
            <person name="Ling A."/>
            <person name="Lombard V."/>
            <person name="Lucas S."/>
            <person name="Lundell T."/>
            <person name="Martin R."/>
            <person name="McLaughlin D.J."/>
            <person name="Morgenstern I."/>
            <person name="Morin E."/>
            <person name="Murat C."/>
            <person name="Nagy L.G."/>
            <person name="Nolan M."/>
            <person name="Ohm R.A."/>
            <person name="Patyshakuliyeva A."/>
            <person name="Rokas A."/>
            <person name="Ruiz-Duenas F.J."/>
            <person name="Sabat G."/>
            <person name="Salamov A."/>
            <person name="Samejima M."/>
            <person name="Schmutz J."/>
            <person name="Slot J.C."/>
            <person name="St John F."/>
            <person name="Stenlid J."/>
            <person name="Sun H."/>
            <person name="Sun S."/>
            <person name="Syed K."/>
            <person name="Tsang A."/>
            <person name="Wiebenga A."/>
            <person name="Young D."/>
            <person name="Pisabarro A."/>
            <person name="Eastwood D.C."/>
            <person name="Martin F."/>
            <person name="Cullen D."/>
            <person name="Grigoriev I.V."/>
            <person name="Hibbett D.S."/>
        </authorList>
    </citation>
    <scope>NUCLEOTIDE SEQUENCE [LARGE SCALE GENOMIC DNA]</scope>
    <source>
        <strain evidence="10">HHB-11173 SS5</strain>
    </source>
</reference>
<evidence type="ECO:0000256" key="6">
    <source>
        <dbReference type="SAM" id="MobiDB-lite"/>
    </source>
</evidence>
<feature type="transmembrane region" description="Helical" evidence="7">
    <location>
        <begin position="7"/>
        <end position="30"/>
    </location>
</feature>
<protein>
    <recommendedName>
        <fullName evidence="8">RING-type domain-containing protein</fullName>
    </recommendedName>
</protein>
<keyword evidence="3" id="KW-0862">Zinc</keyword>
<name>R7S1Z7_PUNST</name>
<feature type="region of interest" description="Disordered" evidence="6">
    <location>
        <begin position="110"/>
        <end position="145"/>
    </location>
</feature>
<evidence type="ECO:0000256" key="4">
    <source>
        <dbReference type="PROSITE-ProRule" id="PRU00175"/>
    </source>
</evidence>
<feature type="region of interest" description="Disordered" evidence="6">
    <location>
        <begin position="187"/>
        <end position="206"/>
    </location>
</feature>
<dbReference type="InterPro" id="IPR017907">
    <property type="entry name" value="Znf_RING_CS"/>
</dbReference>
<keyword evidence="1" id="KW-0479">Metal-binding</keyword>
<evidence type="ECO:0000256" key="1">
    <source>
        <dbReference type="ARBA" id="ARBA00022723"/>
    </source>
</evidence>
<dbReference type="GO" id="GO:0008270">
    <property type="term" value="F:zinc ion binding"/>
    <property type="evidence" value="ECO:0007669"/>
    <property type="project" value="UniProtKB-KW"/>
</dbReference>
<dbReference type="KEGG" id="psq:PUNSTDRAFT_146855"/>
<dbReference type="InterPro" id="IPR001841">
    <property type="entry name" value="Znf_RING"/>
</dbReference>
<feature type="compositionally biased region" description="Gly residues" evidence="6">
    <location>
        <begin position="118"/>
        <end position="135"/>
    </location>
</feature>
<evidence type="ECO:0000256" key="3">
    <source>
        <dbReference type="ARBA" id="ARBA00022833"/>
    </source>
</evidence>
<dbReference type="InterPro" id="IPR013083">
    <property type="entry name" value="Znf_RING/FYVE/PHD"/>
</dbReference>
<organism evidence="9 10">
    <name type="scientific">Punctularia strigosozonata (strain HHB-11173)</name>
    <name type="common">White-rot fungus</name>
    <dbReference type="NCBI Taxonomy" id="741275"/>
    <lineage>
        <taxon>Eukaryota</taxon>
        <taxon>Fungi</taxon>
        <taxon>Dikarya</taxon>
        <taxon>Basidiomycota</taxon>
        <taxon>Agaricomycotina</taxon>
        <taxon>Agaricomycetes</taxon>
        <taxon>Corticiales</taxon>
        <taxon>Punctulariaceae</taxon>
        <taxon>Punctularia</taxon>
    </lineage>
</organism>
<dbReference type="Proteomes" id="UP000054196">
    <property type="component" value="Unassembled WGS sequence"/>
</dbReference>
<sequence>MTQDVDVVTIALVGGFLDWAAIAIALWILADVSLPAVDTPPATTTTTTTTTSLRERDLSTTALRSSIPALEAQLAAIRAEAEILRAEVRRHESLAARWKRVALQTERDWRETERRRLGGLGERSSGAGGGGGGGEPSRQNAPGTDIAGPSGLATCAICERMVYPPLAVADCGHGFCPECVEIWSKPIGGGGGGGEDDKSGPQPGRRMRWLQCKLCSPEPEPGSSSRRVSGVRGAVGGLAGFLSRVLSSPAGRGT</sequence>
<dbReference type="Gene3D" id="3.30.40.10">
    <property type="entry name" value="Zinc/RING finger domain, C3HC4 (zinc finger)"/>
    <property type="match status" value="1"/>
</dbReference>
<evidence type="ECO:0000313" key="9">
    <source>
        <dbReference type="EMBL" id="EIN03889.1"/>
    </source>
</evidence>